<feature type="domain" description="VOC" evidence="2">
    <location>
        <begin position="231"/>
        <end position="356"/>
    </location>
</feature>
<dbReference type="PANTHER" id="PTHR43048">
    <property type="entry name" value="METHYLMALONYL-COA EPIMERASE"/>
    <property type="match status" value="1"/>
</dbReference>
<comment type="caution">
    <text evidence="3">The sequence shown here is derived from an EMBL/GenBank/DDBJ whole genome shotgun (WGS) entry which is preliminary data.</text>
</comment>
<dbReference type="GO" id="GO:0004493">
    <property type="term" value="F:methylmalonyl-CoA epimerase activity"/>
    <property type="evidence" value="ECO:0007669"/>
    <property type="project" value="TreeGrafter"/>
</dbReference>
<dbReference type="Gene3D" id="3.10.180.10">
    <property type="entry name" value="2,3-Dihydroxybiphenyl 1,2-Dioxygenase, domain 1"/>
    <property type="match status" value="2"/>
</dbReference>
<evidence type="ECO:0000313" key="3">
    <source>
        <dbReference type="EMBL" id="TFE38161.1"/>
    </source>
</evidence>
<dbReference type="PROSITE" id="PS51819">
    <property type="entry name" value="VOC"/>
    <property type="match status" value="2"/>
</dbReference>
<dbReference type="InterPro" id="IPR051785">
    <property type="entry name" value="MMCE/EMCE_epimerase"/>
</dbReference>
<dbReference type="Proteomes" id="UP000297385">
    <property type="component" value="Unassembled WGS sequence"/>
</dbReference>
<keyword evidence="3" id="KW-0223">Dioxygenase</keyword>
<name>A0A4Y8ML56_9BURK</name>
<proteinExistence type="predicted"/>
<protein>
    <submittedName>
        <fullName evidence="3">Extradiol dioxygenase</fullName>
    </submittedName>
</protein>
<accession>A0A4Y8ML56</accession>
<dbReference type="GO" id="GO:0046872">
    <property type="term" value="F:metal ion binding"/>
    <property type="evidence" value="ECO:0007669"/>
    <property type="project" value="UniProtKB-KW"/>
</dbReference>
<dbReference type="GO" id="GO:0046491">
    <property type="term" value="P:L-methylmalonyl-CoA metabolic process"/>
    <property type="evidence" value="ECO:0007669"/>
    <property type="project" value="TreeGrafter"/>
</dbReference>
<dbReference type="InterPro" id="IPR037523">
    <property type="entry name" value="VOC_core"/>
</dbReference>
<dbReference type="AlphaFoldDB" id="A0A4Y8ML56"/>
<feature type="domain" description="VOC" evidence="2">
    <location>
        <begin position="21"/>
        <end position="158"/>
    </location>
</feature>
<gene>
    <name evidence="3" type="ORF">E2553_37295</name>
</gene>
<evidence type="ECO:0000259" key="2">
    <source>
        <dbReference type="PROSITE" id="PS51819"/>
    </source>
</evidence>
<sequence length="409" mass="46394">MSREKFSVGGVLYDRPFKIRRLNHFGISVDNTGESLKFYRDVLGFYVSDSIDTALSDPGPWLDGVPDTKIYFLRHNSDHHTFVLMPRPWIEHFEPPQRTDLTVNQITWQVGSLCEVVEARKWLVTLGQKVDRYGRDPGSNWHTYFPDPTGHTNELEYGIEQVGWDGLSKPVAMWPWRNDHPELPFKSEVTEVAEAGARGIDIFSGHRWTDDLPKTYDVGGVLLARPFKPVRVGPVSIFVADIDTAVAFYTVRLGLTVSEETVVSGKRVVFLRANTEHHSLVLLPLELRSILGVRDDSTLLAFGVQLGSYEQLRAAKNFLEKNGVKVIDLPQELHLGIDYVVHAVAPDGNMIQLYYYMEQVGWNGQVRKPANRRRVVPGVWPETLDALSDTYDGETFWGHWASRQGHLLA</sequence>
<keyword evidence="1" id="KW-0479">Metal-binding</keyword>
<organism evidence="3 4">
    <name type="scientific">Paraburkholderia dipogonis</name>
    <dbReference type="NCBI Taxonomy" id="1211383"/>
    <lineage>
        <taxon>Bacteria</taxon>
        <taxon>Pseudomonadati</taxon>
        <taxon>Pseudomonadota</taxon>
        <taxon>Betaproteobacteria</taxon>
        <taxon>Burkholderiales</taxon>
        <taxon>Burkholderiaceae</taxon>
        <taxon>Paraburkholderia</taxon>
    </lineage>
</organism>
<evidence type="ECO:0000313" key="4">
    <source>
        <dbReference type="Proteomes" id="UP000297385"/>
    </source>
</evidence>
<keyword evidence="3" id="KW-0560">Oxidoreductase</keyword>
<dbReference type="InterPro" id="IPR029068">
    <property type="entry name" value="Glyas_Bleomycin-R_OHBP_Dase"/>
</dbReference>
<reference evidence="3 4" key="1">
    <citation type="submission" date="2019-03" db="EMBL/GenBank/DDBJ databases">
        <title>Complete Genome Sequence of Paraburkholderia dipogonis ICMP 19430T, a Nitrogen-fixing Symbiont of the South African Invasive Legume Dipogon lignosus in New Zealand.</title>
        <authorList>
            <person name="De Meyer S.E."/>
        </authorList>
    </citation>
    <scope>NUCLEOTIDE SEQUENCE [LARGE SCALE GENOMIC DNA]</scope>
    <source>
        <strain evidence="3 4">ICMP 19430</strain>
    </source>
</reference>
<dbReference type="SUPFAM" id="SSF54593">
    <property type="entry name" value="Glyoxalase/Bleomycin resistance protein/Dihydroxybiphenyl dioxygenase"/>
    <property type="match status" value="2"/>
</dbReference>
<dbReference type="PANTHER" id="PTHR43048:SF3">
    <property type="entry name" value="METHYLMALONYL-COA EPIMERASE, MITOCHONDRIAL"/>
    <property type="match status" value="1"/>
</dbReference>
<dbReference type="InterPro" id="IPR004360">
    <property type="entry name" value="Glyas_Fos-R_dOase_dom"/>
</dbReference>
<evidence type="ECO:0000256" key="1">
    <source>
        <dbReference type="ARBA" id="ARBA00022723"/>
    </source>
</evidence>
<dbReference type="GO" id="GO:0051213">
    <property type="term" value="F:dioxygenase activity"/>
    <property type="evidence" value="ECO:0007669"/>
    <property type="project" value="UniProtKB-KW"/>
</dbReference>
<dbReference type="Pfam" id="PF00903">
    <property type="entry name" value="Glyoxalase"/>
    <property type="match status" value="2"/>
</dbReference>
<dbReference type="EMBL" id="SNVI01000004">
    <property type="protein sequence ID" value="TFE38161.1"/>
    <property type="molecule type" value="Genomic_DNA"/>
</dbReference>